<dbReference type="AlphaFoldDB" id="A0A422QRY9"/>
<keyword evidence="1" id="KW-0328">Glycosyltransferase</keyword>
<reference evidence="5" key="1">
    <citation type="submission" date="2014-10" db="EMBL/GenBank/DDBJ databases">
        <title>Massilia sp. genome.</title>
        <authorList>
            <person name="Xu B."/>
            <person name="Dai L."/>
            <person name="Huang Z."/>
        </authorList>
    </citation>
    <scope>NUCLEOTIDE SEQUENCE [LARGE SCALE GENOMIC DNA]</scope>
    <source>
        <strain evidence="5">CFS-1</strain>
    </source>
</reference>
<dbReference type="Pfam" id="PF00534">
    <property type="entry name" value="Glycos_transf_1"/>
    <property type="match status" value="1"/>
</dbReference>
<dbReference type="PANTHER" id="PTHR12526">
    <property type="entry name" value="GLYCOSYLTRANSFERASE"/>
    <property type="match status" value="1"/>
</dbReference>
<organism evidence="5 6">
    <name type="scientific">Massilia aurea</name>
    <dbReference type="NCBI Taxonomy" id="373040"/>
    <lineage>
        <taxon>Bacteria</taxon>
        <taxon>Pseudomonadati</taxon>
        <taxon>Pseudomonadota</taxon>
        <taxon>Betaproteobacteria</taxon>
        <taxon>Burkholderiales</taxon>
        <taxon>Oxalobacteraceae</taxon>
        <taxon>Telluria group</taxon>
        <taxon>Massilia</taxon>
    </lineage>
</organism>
<comment type="caution">
    <text evidence="5">The sequence shown here is derived from an EMBL/GenBank/DDBJ whole genome shotgun (WGS) entry which is preliminary data.</text>
</comment>
<dbReference type="Pfam" id="PF13439">
    <property type="entry name" value="Glyco_transf_4"/>
    <property type="match status" value="1"/>
</dbReference>
<protein>
    <submittedName>
        <fullName evidence="5">Glycosyl transferase</fullName>
    </submittedName>
</protein>
<keyword evidence="2 5" id="KW-0808">Transferase</keyword>
<name>A0A422QRY9_9BURK</name>
<dbReference type="Proteomes" id="UP000283254">
    <property type="component" value="Unassembled WGS sequence"/>
</dbReference>
<dbReference type="InterPro" id="IPR028098">
    <property type="entry name" value="Glyco_trans_4-like_N"/>
</dbReference>
<dbReference type="EMBL" id="JSAB01000004">
    <property type="protein sequence ID" value="RNF32726.1"/>
    <property type="molecule type" value="Genomic_DNA"/>
</dbReference>
<dbReference type="CDD" id="cd03794">
    <property type="entry name" value="GT4_WbuB-like"/>
    <property type="match status" value="1"/>
</dbReference>
<evidence type="ECO:0000313" key="5">
    <source>
        <dbReference type="EMBL" id="RNF32726.1"/>
    </source>
</evidence>
<dbReference type="Gene3D" id="3.40.50.2000">
    <property type="entry name" value="Glycogen Phosphorylase B"/>
    <property type="match status" value="2"/>
</dbReference>
<dbReference type="RefSeq" id="WP_183407288.1">
    <property type="nucleotide sequence ID" value="NZ_JSAB01000004.1"/>
</dbReference>
<evidence type="ECO:0000256" key="2">
    <source>
        <dbReference type="ARBA" id="ARBA00022679"/>
    </source>
</evidence>
<evidence type="ECO:0000256" key="1">
    <source>
        <dbReference type="ARBA" id="ARBA00022676"/>
    </source>
</evidence>
<dbReference type="InterPro" id="IPR001296">
    <property type="entry name" value="Glyco_trans_1"/>
</dbReference>
<evidence type="ECO:0000313" key="6">
    <source>
        <dbReference type="Proteomes" id="UP000283254"/>
    </source>
</evidence>
<gene>
    <name evidence="5" type="ORF">NM04_00400</name>
</gene>
<dbReference type="GO" id="GO:0016757">
    <property type="term" value="F:glycosyltransferase activity"/>
    <property type="evidence" value="ECO:0007669"/>
    <property type="project" value="UniProtKB-KW"/>
</dbReference>
<proteinExistence type="predicted"/>
<feature type="domain" description="Glycosyltransferase subfamily 4-like N-terminal" evidence="4">
    <location>
        <begin position="22"/>
        <end position="175"/>
    </location>
</feature>
<keyword evidence="6" id="KW-1185">Reference proteome</keyword>
<evidence type="ECO:0000259" key="3">
    <source>
        <dbReference type="Pfam" id="PF00534"/>
    </source>
</evidence>
<feature type="domain" description="Glycosyl transferase family 1" evidence="3">
    <location>
        <begin position="202"/>
        <end position="355"/>
    </location>
</feature>
<sequence>MPRIVHLTSAHPRYDTRIFVKQCRTLASHGHEVILVVADGLGDELRDGVRIVDAGKRADGPPERRPNALVERLDRMLWTTRRVAARALAFDADAYQLHDPELLPVGLRLRRAGMRVVFDAHEDVPTQLLDKPYLAPGVARLAAGLYARYERYACKRIDGLLAATPHIRERLAHCNAQTIDVANYPLPEEFSPERSWDARTGICYVGSISAIRGIREMVQACALLRTPARLALAGSFADPALAHEVALLPGWTRIRALGHLDRAGVGRVMENAFAGLVTLLPTASYRDALPVKMFEYMAAGIPVIASDFPRWRAIVEANDCGLCVDPRNPAAIAAAIDRLAQDPALARRMGANGRRAVEQTYNWKNEAQKLVRFYADLTRHPLAHRLALT</sequence>
<dbReference type="SUPFAM" id="SSF53756">
    <property type="entry name" value="UDP-Glycosyltransferase/glycogen phosphorylase"/>
    <property type="match status" value="1"/>
</dbReference>
<accession>A0A422QRY9</accession>
<dbReference type="PANTHER" id="PTHR12526:SF629">
    <property type="entry name" value="TEICHURONIC ACID BIOSYNTHESIS GLYCOSYLTRANSFERASE TUAH-RELATED"/>
    <property type="match status" value="1"/>
</dbReference>
<evidence type="ECO:0000259" key="4">
    <source>
        <dbReference type="Pfam" id="PF13439"/>
    </source>
</evidence>